<evidence type="ECO:0000256" key="1">
    <source>
        <dbReference type="ARBA" id="ARBA00004496"/>
    </source>
</evidence>
<evidence type="ECO:0000256" key="4">
    <source>
        <dbReference type="ARBA" id="ARBA00022679"/>
    </source>
</evidence>
<dbReference type="SMART" id="SM00481">
    <property type="entry name" value="POLIIIAc"/>
    <property type="match status" value="1"/>
</dbReference>
<dbReference type="RefSeq" id="WP_100426809.1">
    <property type="nucleotide sequence ID" value="NZ_PGEX01000001.1"/>
</dbReference>
<dbReference type="NCBIfam" id="NF004226">
    <property type="entry name" value="PRK05673.1"/>
    <property type="match status" value="1"/>
</dbReference>
<dbReference type="InterPro" id="IPR029460">
    <property type="entry name" value="DNAPol_HHH"/>
</dbReference>
<organism evidence="10 11">
    <name type="scientific">Hallerella succinigenes</name>
    <dbReference type="NCBI Taxonomy" id="1896222"/>
    <lineage>
        <taxon>Bacteria</taxon>
        <taxon>Pseudomonadati</taxon>
        <taxon>Fibrobacterota</taxon>
        <taxon>Fibrobacteria</taxon>
        <taxon>Fibrobacterales</taxon>
        <taxon>Fibrobacteraceae</taxon>
        <taxon>Hallerella</taxon>
    </lineage>
</organism>
<dbReference type="Gene3D" id="1.10.10.1600">
    <property type="entry name" value="Bacterial DNA polymerase III alpha subunit, thumb domain"/>
    <property type="match status" value="1"/>
</dbReference>
<dbReference type="GO" id="GO:0003676">
    <property type="term" value="F:nucleic acid binding"/>
    <property type="evidence" value="ECO:0007669"/>
    <property type="project" value="InterPro"/>
</dbReference>
<evidence type="ECO:0000256" key="2">
    <source>
        <dbReference type="ARBA" id="ARBA00012417"/>
    </source>
</evidence>
<dbReference type="OrthoDB" id="9803237at2"/>
<keyword evidence="11" id="KW-1185">Reference proteome</keyword>
<dbReference type="Pfam" id="PF01336">
    <property type="entry name" value="tRNA_anti-codon"/>
    <property type="match status" value="1"/>
</dbReference>
<evidence type="ECO:0000259" key="9">
    <source>
        <dbReference type="SMART" id="SM00481"/>
    </source>
</evidence>
<dbReference type="PANTHER" id="PTHR32294">
    <property type="entry name" value="DNA POLYMERASE III SUBUNIT ALPHA"/>
    <property type="match status" value="1"/>
</dbReference>
<dbReference type="Pfam" id="PF14579">
    <property type="entry name" value="HHH_6"/>
    <property type="match status" value="1"/>
</dbReference>
<evidence type="ECO:0000256" key="8">
    <source>
        <dbReference type="ARBA" id="ARBA00049244"/>
    </source>
</evidence>
<dbReference type="SUPFAM" id="SSF89550">
    <property type="entry name" value="PHP domain-like"/>
    <property type="match status" value="1"/>
</dbReference>
<evidence type="ECO:0000256" key="3">
    <source>
        <dbReference type="ARBA" id="ARBA00019114"/>
    </source>
</evidence>
<evidence type="ECO:0000256" key="7">
    <source>
        <dbReference type="ARBA" id="ARBA00022932"/>
    </source>
</evidence>
<dbReference type="GO" id="GO:0003887">
    <property type="term" value="F:DNA-directed DNA polymerase activity"/>
    <property type="evidence" value="ECO:0007669"/>
    <property type="project" value="UniProtKB-KW"/>
</dbReference>
<dbReference type="EMBL" id="PGEX01000001">
    <property type="protein sequence ID" value="PJJ41749.1"/>
    <property type="molecule type" value="Genomic_DNA"/>
</dbReference>
<dbReference type="GO" id="GO:0006260">
    <property type="term" value="P:DNA replication"/>
    <property type="evidence" value="ECO:0007669"/>
    <property type="project" value="UniProtKB-KW"/>
</dbReference>
<name>A0A2M9A7R1_9BACT</name>
<dbReference type="Pfam" id="PF17657">
    <property type="entry name" value="DNA_pol3_finger"/>
    <property type="match status" value="1"/>
</dbReference>
<comment type="subcellular location">
    <subcellularLocation>
        <location evidence="1">Cytoplasm</location>
    </subcellularLocation>
</comment>
<dbReference type="InterPro" id="IPR040982">
    <property type="entry name" value="DNA_pol3_finger"/>
</dbReference>
<dbReference type="InterPro" id="IPR041931">
    <property type="entry name" value="DNA_pol3_alpha_thumb_dom"/>
</dbReference>
<comment type="caution">
    <text evidence="10">The sequence shown here is derived from an EMBL/GenBank/DDBJ whole genome shotgun (WGS) entry which is preliminary data.</text>
</comment>
<dbReference type="Gene3D" id="3.20.20.140">
    <property type="entry name" value="Metal-dependent hydrolases"/>
    <property type="match status" value="1"/>
</dbReference>
<keyword evidence="5" id="KW-0548">Nucleotidyltransferase</keyword>
<evidence type="ECO:0000313" key="10">
    <source>
        <dbReference type="EMBL" id="PJJ41749.1"/>
    </source>
</evidence>
<sequence length="1271" mass="143789">MSFVHLQLHSEFSILQAAARLDDIFDAAAADNAPAVALTDHGTMFGILEFQERGKALNKKRKEKGLPPIKTVLGCHIYVDTPGANFKEPGGYERLTLLVENEQGYYNLLRIVSYRYEESKRWEQIPSVPLEIVEEHKEGIIAIAGDYASRYGINVTAGRDAQAKTYIETLDKIFDHDHLYLSICDNGISAQKTLNLFTVALAKELNRELVAVGDVHYIKREDADAHKALRCISLVEKFKEFNDKRFPTNQFYYRAEAEMRELFPDHPEAIDNTVKIADRCVFEVKTGIGDDFWPRYEIPKEFLESEECKEIYRVMEDEYNKGYPEAFEKAAKEFCKKNKDKTIETLTDEDKDAVEKIMEHNKTSRHGGDADAYLIHLTRERLHWRFPNENTQYPSHDSEVSDRIYKELNCIRNMNVAGYLLIVWDFINWSREHGIPVGPGRGSAAGSIVTYIIGITNIDPLKFGLLFERFLNPERVSMPDIDTDIADRDRGRVIDYVTRKYGADCVGQIITYGMLKSKAVIKDVARVLSIDHREADAIIKLFPQRVLNFSLNDAWTGKTKKGAPVAPDYDPAPLQAFINSRESYKELWDIAKRLEDLPRQTGVHACGVVITPTPIYNLAPLYRAAPLDTPVVMYDKHYSETIGLLKMDFLGLINLSIIQDTVNLAKKTRGVDIDMDKVPTDDKETFELLSKGMTTAVFQFESPGMQKYLRELKPSRISDLIAMNALYRPGPIDQIPHFIARKLGKEEIDCYHKDLEQVLGETYGVIVYQEQVMQLAQILGGYSLGGADNIRRIMAKKMPEKMAKLEPEFFQKCLDNGYDKAMIQKVWNAVLPFCGYAFNKSHAAAYAYVAYQTAYLKTHFGPEYMAASMTSKMGKTEDIVTIVQECRRMNIEVLPPDINSSLGVFSANAEGKVVYGLAGIRNVGLPVIEDVVAEREAHGPYTTLFDLCKRVADYQAAQPEKRPPLNRKTLESLIMAGAFDKMSPTVPNRPTLLASVEKALEVANRHRKEQDAGQTSLFDMFGGAALEEAHMDETYEDAQPWGLMELLNKERDVLGLYLSAHPLDECRPELRGFTTNSLAESELNEIVEANPKSIVCVGGIITKLRSFQSKKDETKTMGSGTLQDFQGEIAIFFPPDSWERCRDHFGEDDRVIVKGKLCPQNQDPSALQIIVDKAFSIDEVRTRLVNFIHVNVSSMELVDEKMTQILERMDMAQALPGEHAAEMVFHVETVSGHIHTLRAQVAKIAYTPDFFEWLQTEFGPSNVWVSAKVKA</sequence>
<dbReference type="EC" id="2.7.7.7" evidence="2"/>
<dbReference type="InterPro" id="IPR016195">
    <property type="entry name" value="Pol/histidinol_Pase-like"/>
</dbReference>
<dbReference type="InterPro" id="IPR011708">
    <property type="entry name" value="DNA_pol3_alpha_NTPase_dom"/>
</dbReference>
<reference evidence="10 11" key="1">
    <citation type="submission" date="2017-11" db="EMBL/GenBank/DDBJ databases">
        <title>Animal gut microbial communities from fecal samples from Wisconsin, USA.</title>
        <authorList>
            <person name="Neumann A."/>
        </authorList>
    </citation>
    <scope>NUCLEOTIDE SEQUENCE [LARGE SCALE GENOMIC DNA]</scope>
    <source>
        <strain evidence="10 11">UWS3</strain>
    </source>
</reference>
<dbReference type="Pfam" id="PF07733">
    <property type="entry name" value="DNA_pol3_alpha"/>
    <property type="match status" value="1"/>
</dbReference>
<comment type="catalytic activity">
    <reaction evidence="8">
        <text>DNA(n) + a 2'-deoxyribonucleoside 5'-triphosphate = DNA(n+1) + diphosphate</text>
        <dbReference type="Rhea" id="RHEA:22508"/>
        <dbReference type="Rhea" id="RHEA-COMP:17339"/>
        <dbReference type="Rhea" id="RHEA-COMP:17340"/>
        <dbReference type="ChEBI" id="CHEBI:33019"/>
        <dbReference type="ChEBI" id="CHEBI:61560"/>
        <dbReference type="ChEBI" id="CHEBI:173112"/>
        <dbReference type="EC" id="2.7.7.7"/>
    </reaction>
</comment>
<accession>A0A2M9A7R1</accession>
<dbReference type="InterPro" id="IPR004013">
    <property type="entry name" value="PHP_dom"/>
</dbReference>
<dbReference type="GO" id="GO:0008408">
    <property type="term" value="F:3'-5' exonuclease activity"/>
    <property type="evidence" value="ECO:0007669"/>
    <property type="project" value="InterPro"/>
</dbReference>
<feature type="domain" description="Polymerase/histidinol phosphatase N-terminal" evidence="9">
    <location>
        <begin position="4"/>
        <end position="81"/>
    </location>
</feature>
<keyword evidence="7" id="KW-0239">DNA-directed DNA polymerase</keyword>
<evidence type="ECO:0000313" key="11">
    <source>
        <dbReference type="Proteomes" id="UP000231134"/>
    </source>
</evidence>
<keyword evidence="6" id="KW-0235">DNA replication</keyword>
<protein>
    <recommendedName>
        <fullName evidence="3">DNA polymerase III subunit alpha</fullName>
        <ecNumber evidence="2">2.7.7.7</ecNumber>
    </recommendedName>
</protein>
<dbReference type="Pfam" id="PF02811">
    <property type="entry name" value="PHP"/>
    <property type="match status" value="1"/>
</dbReference>
<dbReference type="Gene3D" id="1.10.150.870">
    <property type="match status" value="1"/>
</dbReference>
<proteinExistence type="predicted"/>
<dbReference type="InterPro" id="IPR003141">
    <property type="entry name" value="Pol/His_phosphatase_N"/>
</dbReference>
<dbReference type="AlphaFoldDB" id="A0A2M9A7R1"/>
<evidence type="ECO:0000256" key="5">
    <source>
        <dbReference type="ARBA" id="ARBA00022695"/>
    </source>
</evidence>
<keyword evidence="4" id="KW-0808">Transferase</keyword>
<dbReference type="InterPro" id="IPR004365">
    <property type="entry name" value="NA-bd_OB_tRNA"/>
</dbReference>
<gene>
    <name evidence="10" type="ORF">BGX16_1743</name>
</gene>
<dbReference type="GO" id="GO:0005737">
    <property type="term" value="C:cytoplasm"/>
    <property type="evidence" value="ECO:0007669"/>
    <property type="project" value="UniProtKB-SubCell"/>
</dbReference>
<dbReference type="PANTHER" id="PTHR32294:SF0">
    <property type="entry name" value="DNA POLYMERASE III SUBUNIT ALPHA"/>
    <property type="match status" value="1"/>
</dbReference>
<evidence type="ECO:0000256" key="6">
    <source>
        <dbReference type="ARBA" id="ARBA00022705"/>
    </source>
</evidence>
<dbReference type="InterPro" id="IPR004805">
    <property type="entry name" value="DnaE2/DnaE/PolC"/>
</dbReference>
<dbReference type="CDD" id="cd04485">
    <property type="entry name" value="DnaE_OBF"/>
    <property type="match status" value="1"/>
</dbReference>
<dbReference type="NCBIfam" id="TIGR00594">
    <property type="entry name" value="polc"/>
    <property type="match status" value="1"/>
</dbReference>
<dbReference type="Proteomes" id="UP000231134">
    <property type="component" value="Unassembled WGS sequence"/>
</dbReference>